<dbReference type="GO" id="GO:0006081">
    <property type="term" value="P:aldehyde metabolic process"/>
    <property type="evidence" value="ECO:0007669"/>
    <property type="project" value="InterPro"/>
</dbReference>
<dbReference type="GO" id="GO:0005737">
    <property type="term" value="C:cytoplasm"/>
    <property type="evidence" value="ECO:0007669"/>
    <property type="project" value="TreeGrafter"/>
</dbReference>
<proteinExistence type="inferred from homology"/>
<keyword evidence="10" id="KW-1185">Reference proteome</keyword>
<gene>
    <name evidence="7" type="ORF">Alo02nite_85640</name>
    <name evidence="8" type="ORF">BJ964_006018</name>
</gene>
<comment type="caution">
    <text evidence="8">The sequence shown here is derived from an EMBL/GenBank/DDBJ whole genome shotgun (WGS) entry which is preliminary data.</text>
</comment>
<evidence type="ECO:0000256" key="2">
    <source>
        <dbReference type="ARBA" id="ARBA00023002"/>
    </source>
</evidence>
<evidence type="ECO:0000256" key="1">
    <source>
        <dbReference type="ARBA" id="ARBA00009986"/>
    </source>
</evidence>
<dbReference type="EMBL" id="JACHNC010000001">
    <property type="protein sequence ID" value="MBB4751857.1"/>
    <property type="molecule type" value="Genomic_DNA"/>
</dbReference>
<dbReference type="AlphaFoldDB" id="A0A7W7HJT9"/>
<evidence type="ECO:0000256" key="3">
    <source>
        <dbReference type="PROSITE-ProRule" id="PRU10007"/>
    </source>
</evidence>
<dbReference type="Gene3D" id="3.40.309.10">
    <property type="entry name" value="Aldehyde Dehydrogenase, Chain A, domain 2"/>
    <property type="match status" value="1"/>
</dbReference>
<evidence type="ECO:0000256" key="4">
    <source>
        <dbReference type="RuleBase" id="RU003345"/>
    </source>
</evidence>
<evidence type="ECO:0000313" key="7">
    <source>
        <dbReference type="EMBL" id="GIE45666.1"/>
    </source>
</evidence>
<dbReference type="InterPro" id="IPR016162">
    <property type="entry name" value="Ald_DH_N"/>
</dbReference>
<evidence type="ECO:0000256" key="5">
    <source>
        <dbReference type="SAM" id="MobiDB-lite"/>
    </source>
</evidence>
<protein>
    <submittedName>
        <fullName evidence="8">Acyl-CoA reductase-like NAD-dependent aldehyde dehydrogenase</fullName>
    </submittedName>
</protein>
<reference evidence="8 9" key="1">
    <citation type="submission" date="2020-08" db="EMBL/GenBank/DDBJ databases">
        <title>Sequencing the genomes of 1000 actinobacteria strains.</title>
        <authorList>
            <person name="Klenk H.-P."/>
        </authorList>
    </citation>
    <scope>NUCLEOTIDE SEQUENCE [LARGE SCALE GENOMIC DNA]</scope>
    <source>
        <strain evidence="8 9">DSM 43150</strain>
    </source>
</reference>
<comment type="similarity">
    <text evidence="1 4">Belongs to the aldehyde dehydrogenase family.</text>
</comment>
<dbReference type="InterPro" id="IPR016163">
    <property type="entry name" value="Ald_DH_C"/>
</dbReference>
<evidence type="ECO:0000313" key="8">
    <source>
        <dbReference type="EMBL" id="MBB4751857.1"/>
    </source>
</evidence>
<sequence>MIGAIAAGNAVVAKPNELAPETSALLSRLFPKDLDQRAITLVEGGVEETTELLTSRWDHIFYTGNGTVGRIVMAAAARHLTLVTLELGGKSPVYVDESADIDTAAKWLAWGKLLNTGQTCVPPDYVLAPPPVVHRLVDALRREITARQVRDAFLARTSSGPIGTQGAHAARGRQELRRSPDPSPRVAAQGARLCNSRHVR</sequence>
<dbReference type="SUPFAM" id="SSF53720">
    <property type="entry name" value="ALDH-like"/>
    <property type="match status" value="1"/>
</dbReference>
<dbReference type="Proteomes" id="UP000631312">
    <property type="component" value="Unassembled WGS sequence"/>
</dbReference>
<evidence type="ECO:0000313" key="9">
    <source>
        <dbReference type="Proteomes" id="UP000590511"/>
    </source>
</evidence>
<dbReference type="Proteomes" id="UP000590511">
    <property type="component" value="Unassembled WGS sequence"/>
</dbReference>
<reference evidence="7 10" key="2">
    <citation type="submission" date="2021-01" db="EMBL/GenBank/DDBJ databases">
        <title>Whole genome shotgun sequence of Actinoplanes lobatus NBRC 12513.</title>
        <authorList>
            <person name="Komaki H."/>
            <person name="Tamura T."/>
        </authorList>
    </citation>
    <scope>NUCLEOTIDE SEQUENCE [LARGE SCALE GENOMIC DNA]</scope>
    <source>
        <strain evidence="7 10">NBRC 12513</strain>
    </source>
</reference>
<accession>A0A7W7HJT9</accession>
<dbReference type="GO" id="GO:0004029">
    <property type="term" value="F:aldehyde dehydrogenase (NAD+) activity"/>
    <property type="evidence" value="ECO:0007669"/>
    <property type="project" value="TreeGrafter"/>
</dbReference>
<feature type="domain" description="Aldehyde dehydrogenase" evidence="6">
    <location>
        <begin position="2"/>
        <end position="166"/>
    </location>
</feature>
<dbReference type="InterPro" id="IPR016161">
    <property type="entry name" value="Ald_DH/histidinol_DH"/>
</dbReference>
<evidence type="ECO:0000313" key="10">
    <source>
        <dbReference type="Proteomes" id="UP000631312"/>
    </source>
</evidence>
<feature type="active site" evidence="3">
    <location>
        <position position="86"/>
    </location>
</feature>
<dbReference type="Pfam" id="PF00171">
    <property type="entry name" value="Aldedh"/>
    <property type="match status" value="1"/>
</dbReference>
<dbReference type="PANTHER" id="PTHR43570">
    <property type="entry name" value="ALDEHYDE DEHYDROGENASE"/>
    <property type="match status" value="1"/>
</dbReference>
<dbReference type="PANTHER" id="PTHR43570:SF16">
    <property type="entry name" value="ALDEHYDE DEHYDROGENASE TYPE III, ISOFORM Q"/>
    <property type="match status" value="1"/>
</dbReference>
<dbReference type="Gene3D" id="3.40.605.10">
    <property type="entry name" value="Aldehyde Dehydrogenase, Chain A, domain 1"/>
    <property type="match status" value="1"/>
</dbReference>
<evidence type="ECO:0000259" key="6">
    <source>
        <dbReference type="Pfam" id="PF00171"/>
    </source>
</evidence>
<name>A0A7W7HJT9_9ACTN</name>
<organism evidence="8 9">
    <name type="scientific">Actinoplanes lobatus</name>
    <dbReference type="NCBI Taxonomy" id="113568"/>
    <lineage>
        <taxon>Bacteria</taxon>
        <taxon>Bacillati</taxon>
        <taxon>Actinomycetota</taxon>
        <taxon>Actinomycetes</taxon>
        <taxon>Micromonosporales</taxon>
        <taxon>Micromonosporaceae</taxon>
        <taxon>Actinoplanes</taxon>
    </lineage>
</organism>
<feature type="region of interest" description="Disordered" evidence="5">
    <location>
        <begin position="157"/>
        <end position="200"/>
    </location>
</feature>
<dbReference type="InterPro" id="IPR012394">
    <property type="entry name" value="Aldehyde_DH_NAD(P)"/>
</dbReference>
<dbReference type="InterPro" id="IPR029510">
    <property type="entry name" value="Ald_DH_CS_GLU"/>
</dbReference>
<dbReference type="InterPro" id="IPR015590">
    <property type="entry name" value="Aldehyde_DH_dom"/>
</dbReference>
<keyword evidence="2 4" id="KW-0560">Oxidoreductase</keyword>
<dbReference type="EMBL" id="BOMP01000169">
    <property type="protein sequence ID" value="GIE45666.1"/>
    <property type="molecule type" value="Genomic_DNA"/>
</dbReference>
<dbReference type="PROSITE" id="PS00687">
    <property type="entry name" value="ALDEHYDE_DEHYDR_GLU"/>
    <property type="match status" value="1"/>
</dbReference>